<dbReference type="EMBL" id="QGNW01000139">
    <property type="protein sequence ID" value="RVW92259.1"/>
    <property type="molecule type" value="Genomic_DNA"/>
</dbReference>
<evidence type="ECO:0000256" key="1">
    <source>
        <dbReference type="SAM" id="Phobius"/>
    </source>
</evidence>
<evidence type="ECO:0000313" key="3">
    <source>
        <dbReference type="Proteomes" id="UP000288805"/>
    </source>
</evidence>
<dbReference type="SUPFAM" id="SSF48452">
    <property type="entry name" value="TPR-like"/>
    <property type="match status" value="1"/>
</dbReference>
<dbReference type="Proteomes" id="UP000288805">
    <property type="component" value="Unassembled WGS sequence"/>
</dbReference>
<keyword evidence="1" id="KW-0812">Transmembrane</keyword>
<proteinExistence type="predicted"/>
<feature type="transmembrane region" description="Helical" evidence="1">
    <location>
        <begin position="75"/>
        <end position="97"/>
    </location>
</feature>
<dbReference type="Gene3D" id="1.25.40.10">
    <property type="entry name" value="Tetratricopeptide repeat domain"/>
    <property type="match status" value="1"/>
</dbReference>
<dbReference type="GO" id="GO:0000266">
    <property type="term" value="P:mitochondrial fission"/>
    <property type="evidence" value="ECO:0007669"/>
    <property type="project" value="InterPro"/>
</dbReference>
<dbReference type="InterPro" id="IPR028061">
    <property type="entry name" value="Fis1_TPR_C"/>
</dbReference>
<accession>A0A438I6H5</accession>
<dbReference type="InterPro" id="IPR011990">
    <property type="entry name" value="TPR-like_helical_dom_sf"/>
</dbReference>
<dbReference type="AlphaFoldDB" id="A0A438I6H5"/>
<protein>
    <submittedName>
        <fullName evidence="2">Mitochondrial fission 1 protein A</fullName>
    </submittedName>
</protein>
<dbReference type="PANTHER" id="PTHR13247:SF0">
    <property type="entry name" value="MITOCHONDRIAL FISSION 1 PROTEIN"/>
    <property type="match status" value="1"/>
</dbReference>
<comment type="caution">
    <text evidence="2">The sequence shown here is derived from an EMBL/GenBank/DDBJ whole genome shotgun (WGS) entry which is preliminary data.</text>
</comment>
<keyword evidence="1" id="KW-0472">Membrane</keyword>
<evidence type="ECO:0000313" key="2">
    <source>
        <dbReference type="EMBL" id="RVW92259.1"/>
    </source>
</evidence>
<name>A0A438I6H5_VITVI</name>
<keyword evidence="1" id="KW-1133">Transmembrane helix</keyword>
<dbReference type="Pfam" id="PF14853">
    <property type="entry name" value="Fis1_TPR_C"/>
    <property type="match status" value="1"/>
</dbReference>
<reference evidence="2 3" key="1">
    <citation type="journal article" date="2018" name="PLoS Genet.">
        <title>Population sequencing reveals clonal diversity and ancestral inbreeding in the grapevine cultivar Chardonnay.</title>
        <authorList>
            <person name="Roach M.J."/>
            <person name="Johnson D.L."/>
            <person name="Bohlmann J."/>
            <person name="van Vuuren H.J."/>
            <person name="Jones S.J."/>
            <person name="Pretorius I.S."/>
            <person name="Schmidt S.A."/>
            <person name="Borneman A.R."/>
        </authorList>
    </citation>
    <scope>NUCLEOTIDE SEQUENCE [LARGE SCALE GENOMIC DNA]</scope>
    <source>
        <strain evidence="3">cv. Chardonnay</strain>
        <tissue evidence="2">Leaf</tissue>
    </source>
</reference>
<dbReference type="InterPro" id="IPR016543">
    <property type="entry name" value="Fis1"/>
</dbReference>
<organism evidence="2 3">
    <name type="scientific">Vitis vinifera</name>
    <name type="common">Grape</name>
    <dbReference type="NCBI Taxonomy" id="29760"/>
    <lineage>
        <taxon>Eukaryota</taxon>
        <taxon>Viridiplantae</taxon>
        <taxon>Streptophyta</taxon>
        <taxon>Embryophyta</taxon>
        <taxon>Tracheophyta</taxon>
        <taxon>Spermatophyta</taxon>
        <taxon>Magnoliopsida</taxon>
        <taxon>eudicotyledons</taxon>
        <taxon>Gunneridae</taxon>
        <taxon>Pentapetalae</taxon>
        <taxon>rosids</taxon>
        <taxon>Vitales</taxon>
        <taxon>Vitaceae</taxon>
        <taxon>Viteae</taxon>
        <taxon>Vitis</taxon>
    </lineage>
</organism>
<sequence length="100" mass="10927">MVDSSLVRLWNCYATTELIHHLNFLGRVLDLMKWINQSPNDMQHITLDTADIAPDFRQALTLKKTVEDRIAKDGVIGIGITATAVGLIAGGIAAALARKK</sequence>
<dbReference type="PANTHER" id="PTHR13247">
    <property type="entry name" value="TETRATRICOPEPTIDE REPEAT PROTEIN 11 TPR REPEAT PROTEIN 11"/>
    <property type="match status" value="1"/>
</dbReference>
<gene>
    <name evidence="2" type="primary">FIS1A_5</name>
    <name evidence="2" type="ORF">CK203_027148</name>
</gene>